<dbReference type="Proteomes" id="UP000807504">
    <property type="component" value="Unassembled WGS sequence"/>
</dbReference>
<sequence length="240" mass="26883">MVLADEVSPVIPVNRLKATVELDLSSSQSVLLADDIKGARKYLSTDEALALFSELPSDSESVISYGSISDEDYVQPPNLSSSDEEILEIEDTDDTILSSECRPDPSQPIEVTWVPKGNSKTVLPDQKVMVNNGSAEFKTIKDFRREIVRSLMVMGAKPTLEMKRPSTSEVRAIKKHKPYIPEEVKYKNVNHLPVKCKRRRCAYCSTRAKPHQSSTMSETCNVGLCMQPKDNSCFVKFHKK</sequence>
<dbReference type="EMBL" id="JABXBU010002227">
    <property type="protein sequence ID" value="KAF8773409.1"/>
    <property type="molecule type" value="Genomic_DNA"/>
</dbReference>
<protein>
    <submittedName>
        <fullName evidence="1">Uncharacterized protein</fullName>
    </submittedName>
</protein>
<comment type="caution">
    <text evidence="1">The sequence shown here is derived from an EMBL/GenBank/DDBJ whole genome shotgun (WGS) entry which is preliminary data.</text>
</comment>
<evidence type="ECO:0000313" key="2">
    <source>
        <dbReference type="Proteomes" id="UP000807504"/>
    </source>
</evidence>
<organism evidence="1 2">
    <name type="scientific">Argiope bruennichi</name>
    <name type="common">Wasp spider</name>
    <name type="synonym">Aranea bruennichi</name>
    <dbReference type="NCBI Taxonomy" id="94029"/>
    <lineage>
        <taxon>Eukaryota</taxon>
        <taxon>Metazoa</taxon>
        <taxon>Ecdysozoa</taxon>
        <taxon>Arthropoda</taxon>
        <taxon>Chelicerata</taxon>
        <taxon>Arachnida</taxon>
        <taxon>Araneae</taxon>
        <taxon>Araneomorphae</taxon>
        <taxon>Entelegynae</taxon>
        <taxon>Araneoidea</taxon>
        <taxon>Araneidae</taxon>
        <taxon>Argiope</taxon>
    </lineage>
</organism>
<reference evidence="1" key="2">
    <citation type="submission" date="2020-06" db="EMBL/GenBank/DDBJ databases">
        <authorList>
            <person name="Sheffer M."/>
        </authorList>
    </citation>
    <scope>NUCLEOTIDE SEQUENCE</scope>
</reference>
<gene>
    <name evidence="1" type="ORF">HNY73_016074</name>
</gene>
<accession>A0A8T0EMH0</accession>
<reference evidence="1" key="1">
    <citation type="journal article" date="2020" name="bioRxiv">
        <title>Chromosome-level reference genome of the European wasp spider Argiope bruennichi: a resource for studies on range expansion and evolutionary adaptation.</title>
        <authorList>
            <person name="Sheffer M.M."/>
            <person name="Hoppe A."/>
            <person name="Krehenwinkel H."/>
            <person name="Uhl G."/>
            <person name="Kuss A.W."/>
            <person name="Jensen L."/>
            <person name="Jensen C."/>
            <person name="Gillespie R.G."/>
            <person name="Hoff K.J."/>
            <person name="Prost S."/>
        </authorList>
    </citation>
    <scope>NUCLEOTIDE SEQUENCE</scope>
</reference>
<dbReference type="AlphaFoldDB" id="A0A8T0EMH0"/>
<proteinExistence type="predicted"/>
<name>A0A8T0EMH0_ARGBR</name>
<evidence type="ECO:0000313" key="1">
    <source>
        <dbReference type="EMBL" id="KAF8773409.1"/>
    </source>
</evidence>
<keyword evidence="2" id="KW-1185">Reference proteome</keyword>